<keyword evidence="4" id="KW-1185">Reference proteome</keyword>
<comment type="caution">
    <text evidence="3">The sequence shown here is derived from an EMBL/GenBank/DDBJ whole genome shotgun (WGS) entry which is preliminary data.</text>
</comment>
<feature type="region of interest" description="Disordered" evidence="1">
    <location>
        <begin position="76"/>
        <end position="118"/>
    </location>
</feature>
<sequence>MQTTAENSGLTSNSRVDHEEHGHTSYLPTKKEHQSRIQTTASTSQQLASPVYSENQVASPTAIALSPASGAQLTISTNFEDPKVNKKPPSELNEGEADTVSPKPGECPGLGRDLGRRKEPEIAEETCGHGLYSDPFPDIAAREYVSCFSLAQVRERLHQPPPLDNTSLRYWQRMQVAAEIKRQTGVDPAEEMISVSSEDHFRPGCTCAKLHIRCGDSAVMAGSHTSQEPARRQDIAVNYSLEELRDAAEAGCWFCSIVYGGIKACPQWDANREEIISLKTSFQIEAGSLQNPRCVVELFGQRDPELEFYTQPGGAPSRCELLRVRQEIPEPNAISSLQDYILKSRRDCDRLHTCEASKGSEMPTRLLDVKISLGKYAIKLVETKDWVEKVPYVTISHCWGKGPIAKTTDSTLDKMKDRVDWSMLPQTFKDAVAVTHLLGYRYLWIDALCIIQGNKTDWEYESARMNQVYANCDLMLSGDRAIDGNAGLFASSRLALKSWEPLVSKDTQHGTRVRFGKRHRIAGSMFGSEAESLHIAPLHTRAWCFQEFHMAPRILHFCIDELQWECNGGMDCQCGLLRVRGGFSVTDKSVLEGYRSKGCTVTEKMNLWRIFIYRYSSRMLTNWTDRLPAISGLAKQFIAETAGVSDGIIPTSQEPKFSIQPSDARLPFDKIDLGTYLAGLWSKDLKTGLCWRVEGGHQPRNSSYVAPSWSWASVHGRVNWSKHAESAFEIEDPVCIPDGIDITGAVSGGQLTFFGSVIHLQLVLCNQEYPSGNSFSCILVMACNPDTGVDEDLETFHPDVVPEIPRDHPFQPYYRSDCPSKDHAVIDSDIQGVMLSNTVVLVLRPSVDEDIFERIGIIDYNICGGETVDKSRFFKYCQKRKLVIK</sequence>
<dbReference type="EMBL" id="JAWHQM010000055">
    <property type="protein sequence ID" value="KAK5635618.1"/>
    <property type="molecule type" value="Genomic_DNA"/>
</dbReference>
<dbReference type="InterPro" id="IPR010730">
    <property type="entry name" value="HET"/>
</dbReference>
<feature type="domain" description="Heterokaryon incompatibility" evidence="2">
    <location>
        <begin position="392"/>
        <end position="547"/>
    </location>
</feature>
<dbReference type="Pfam" id="PF06985">
    <property type="entry name" value="HET"/>
    <property type="match status" value="1"/>
</dbReference>
<dbReference type="AlphaFoldDB" id="A0AAN7ZE21"/>
<reference evidence="3 4" key="1">
    <citation type="submission" date="2023-10" db="EMBL/GenBank/DDBJ databases">
        <title>Draft genome sequence of Xylaria bambusicola isolate GMP-LS, the root and basal stem rot pathogen of sugarcane in Indonesia.</title>
        <authorList>
            <person name="Selvaraj P."/>
            <person name="Muralishankar V."/>
            <person name="Muruganantham S."/>
            <person name="Sp S."/>
            <person name="Haryani S."/>
            <person name="Lau K.J.X."/>
            <person name="Naqvi N.I."/>
        </authorList>
    </citation>
    <scope>NUCLEOTIDE SEQUENCE [LARGE SCALE GENOMIC DNA]</scope>
    <source>
        <strain evidence="3">GMP-LS</strain>
    </source>
</reference>
<organism evidence="3 4">
    <name type="scientific">Xylaria bambusicola</name>
    <dbReference type="NCBI Taxonomy" id="326684"/>
    <lineage>
        <taxon>Eukaryota</taxon>
        <taxon>Fungi</taxon>
        <taxon>Dikarya</taxon>
        <taxon>Ascomycota</taxon>
        <taxon>Pezizomycotina</taxon>
        <taxon>Sordariomycetes</taxon>
        <taxon>Xylariomycetidae</taxon>
        <taxon>Xylariales</taxon>
        <taxon>Xylariaceae</taxon>
        <taxon>Xylaria</taxon>
    </lineage>
</organism>
<dbReference type="PANTHER" id="PTHR33112:SF16">
    <property type="entry name" value="HETEROKARYON INCOMPATIBILITY DOMAIN-CONTAINING PROTEIN"/>
    <property type="match status" value="1"/>
</dbReference>
<accession>A0AAN7ZE21</accession>
<feature type="compositionally biased region" description="Polar residues" evidence="1">
    <location>
        <begin position="36"/>
        <end position="58"/>
    </location>
</feature>
<evidence type="ECO:0000313" key="3">
    <source>
        <dbReference type="EMBL" id="KAK5635618.1"/>
    </source>
</evidence>
<feature type="region of interest" description="Disordered" evidence="1">
    <location>
        <begin position="1"/>
        <end position="58"/>
    </location>
</feature>
<dbReference type="Proteomes" id="UP001305414">
    <property type="component" value="Unassembled WGS sequence"/>
</dbReference>
<evidence type="ECO:0000259" key="2">
    <source>
        <dbReference type="Pfam" id="PF06985"/>
    </source>
</evidence>
<evidence type="ECO:0000256" key="1">
    <source>
        <dbReference type="SAM" id="MobiDB-lite"/>
    </source>
</evidence>
<dbReference type="PANTHER" id="PTHR33112">
    <property type="entry name" value="DOMAIN PROTEIN, PUTATIVE-RELATED"/>
    <property type="match status" value="1"/>
</dbReference>
<feature type="compositionally biased region" description="Polar residues" evidence="1">
    <location>
        <begin position="1"/>
        <end position="14"/>
    </location>
</feature>
<protein>
    <recommendedName>
        <fullName evidence="2">Heterokaryon incompatibility domain-containing protein</fullName>
    </recommendedName>
</protein>
<gene>
    <name evidence="3" type="ORF">RRF57_011330</name>
</gene>
<name>A0AAN7ZE21_9PEZI</name>
<feature type="compositionally biased region" description="Basic and acidic residues" evidence="1">
    <location>
        <begin position="15"/>
        <end position="35"/>
    </location>
</feature>
<evidence type="ECO:0000313" key="4">
    <source>
        <dbReference type="Proteomes" id="UP001305414"/>
    </source>
</evidence>
<proteinExistence type="predicted"/>